<comment type="caution">
    <text evidence="2">The sequence shown here is derived from an EMBL/GenBank/DDBJ whole genome shotgun (WGS) entry which is preliminary data.</text>
</comment>
<dbReference type="AlphaFoldDB" id="A0A8S1NLK0"/>
<protein>
    <submittedName>
        <fullName evidence="2">Uncharacterized protein</fullName>
    </submittedName>
</protein>
<feature type="coiled-coil region" evidence="1">
    <location>
        <begin position="127"/>
        <end position="168"/>
    </location>
</feature>
<name>A0A8S1NLK0_9CILI</name>
<keyword evidence="1" id="KW-0175">Coiled coil</keyword>
<reference evidence="2" key="1">
    <citation type="submission" date="2021-01" db="EMBL/GenBank/DDBJ databases">
        <authorList>
            <consortium name="Genoscope - CEA"/>
            <person name="William W."/>
        </authorList>
    </citation>
    <scope>NUCLEOTIDE SEQUENCE</scope>
</reference>
<evidence type="ECO:0000313" key="2">
    <source>
        <dbReference type="EMBL" id="CAD8091161.1"/>
    </source>
</evidence>
<keyword evidence="3" id="KW-1185">Reference proteome</keyword>
<sequence length="331" mass="39348">MFQKQKNQKSLILELDYEVESKSIKSSTKMSEQKLISKFVDLYEEVIVQIKGSQNLYLINKMANCKNGDVYNVDILLSNFKYLFTLLIQELIQFQMQVDSQNIEPNKSKYMDLNQLKHDFQKNKYDKTQLQYKVQELEQELQEQKQLNTTICQDLMEARQKYQELQRKFNYEKQIKYDKTIQTIYDQNIKDKLKQLHSIYQINKSSDENKSINNQKQKLTIMTEPCDSETYYTRYDRQGNMTEQNNSMNGRINSKNKQYQTIETISSVGTNYKNVSDSFSCLLNNSFYNQRQKSNSLSIDQSFDRYKNVKHVLKQGLPMNSIKSKKQPQFS</sequence>
<proteinExistence type="predicted"/>
<organism evidence="2 3">
    <name type="scientific">Paramecium sonneborni</name>
    <dbReference type="NCBI Taxonomy" id="65129"/>
    <lineage>
        <taxon>Eukaryota</taxon>
        <taxon>Sar</taxon>
        <taxon>Alveolata</taxon>
        <taxon>Ciliophora</taxon>
        <taxon>Intramacronucleata</taxon>
        <taxon>Oligohymenophorea</taxon>
        <taxon>Peniculida</taxon>
        <taxon>Parameciidae</taxon>
        <taxon>Paramecium</taxon>
    </lineage>
</organism>
<evidence type="ECO:0000313" key="3">
    <source>
        <dbReference type="Proteomes" id="UP000692954"/>
    </source>
</evidence>
<dbReference type="OrthoDB" id="302993at2759"/>
<gene>
    <name evidence="2" type="ORF">PSON_ATCC_30995.1.T0570112</name>
</gene>
<dbReference type="Proteomes" id="UP000692954">
    <property type="component" value="Unassembled WGS sequence"/>
</dbReference>
<accession>A0A8S1NLK0</accession>
<evidence type="ECO:0000256" key="1">
    <source>
        <dbReference type="SAM" id="Coils"/>
    </source>
</evidence>
<dbReference type="EMBL" id="CAJJDN010000057">
    <property type="protein sequence ID" value="CAD8091161.1"/>
    <property type="molecule type" value="Genomic_DNA"/>
</dbReference>